<dbReference type="InterPro" id="IPR002347">
    <property type="entry name" value="SDR_fam"/>
</dbReference>
<dbReference type="InterPro" id="IPR020904">
    <property type="entry name" value="Sc_DH/Rdtase_CS"/>
</dbReference>
<evidence type="ECO:0000256" key="1">
    <source>
        <dbReference type="ARBA" id="ARBA00006484"/>
    </source>
</evidence>
<accession>A0ABX0ZJ30</accession>
<dbReference type="EMBL" id="JAATEJ010000004">
    <property type="protein sequence ID" value="NJP43296.1"/>
    <property type="molecule type" value="Genomic_DNA"/>
</dbReference>
<reference evidence="3 4" key="1">
    <citation type="submission" date="2020-03" db="EMBL/GenBank/DDBJ databases">
        <title>WGS of actinomycetes isolated from Thailand.</title>
        <authorList>
            <person name="Thawai C."/>
        </authorList>
    </citation>
    <scope>NUCLEOTIDE SEQUENCE [LARGE SCALE GENOMIC DNA]</scope>
    <source>
        <strain evidence="3 4">PRB2-1</strain>
    </source>
</reference>
<evidence type="ECO:0000256" key="2">
    <source>
        <dbReference type="ARBA" id="ARBA00023002"/>
    </source>
</evidence>
<dbReference type="PANTHER" id="PTHR42760:SF133">
    <property type="entry name" value="3-OXOACYL-[ACYL-CARRIER-PROTEIN] REDUCTASE"/>
    <property type="match status" value="1"/>
</dbReference>
<sequence length="260" mass="26955">MPHTISPALEGRRALVTGGSRGTGAAIAARLREDGAKVLVTARSRGPRTTDEEFVAADLATPEGAGHVAGETLRRLGGLDILVHTLGGSGAPAGGFETLTEDAWQRELDQNLLAAVRLDRALVPGMLAQGRGAVVHVSSIQRRMPLWDGTLGYAAAKAALTTYSKGLANQVAPHGVRVNTVSPGFIRTEAADALIDRIAERTGDRESALTSLMDALGGIPLGRPNRPEEVAELVAFLVSDRASAIVGADHVIDGGTVPTV</sequence>
<dbReference type="Gene3D" id="3.40.50.720">
    <property type="entry name" value="NAD(P)-binding Rossmann-like Domain"/>
    <property type="match status" value="1"/>
</dbReference>
<keyword evidence="2" id="KW-0560">Oxidoreductase</keyword>
<dbReference type="Pfam" id="PF13561">
    <property type="entry name" value="adh_short_C2"/>
    <property type="match status" value="1"/>
</dbReference>
<gene>
    <name evidence="3" type="ORF">HCN08_07760</name>
</gene>
<evidence type="ECO:0000313" key="3">
    <source>
        <dbReference type="EMBL" id="NJP43296.1"/>
    </source>
</evidence>
<dbReference type="PRINTS" id="PR00080">
    <property type="entry name" value="SDRFAMILY"/>
</dbReference>
<protein>
    <submittedName>
        <fullName evidence="3">SDR family oxidoreductase</fullName>
    </submittedName>
</protein>
<comment type="similarity">
    <text evidence="1">Belongs to the short-chain dehydrogenases/reductases (SDR) family.</text>
</comment>
<comment type="caution">
    <text evidence="3">The sequence shown here is derived from an EMBL/GenBank/DDBJ whole genome shotgun (WGS) entry which is preliminary data.</text>
</comment>
<dbReference type="Proteomes" id="UP000734511">
    <property type="component" value="Unassembled WGS sequence"/>
</dbReference>
<dbReference type="SUPFAM" id="SSF51735">
    <property type="entry name" value="NAD(P)-binding Rossmann-fold domains"/>
    <property type="match status" value="1"/>
</dbReference>
<dbReference type="RefSeq" id="WP_167982165.1">
    <property type="nucleotide sequence ID" value="NZ_JAATEJ010000004.1"/>
</dbReference>
<name>A0ABX0ZJ30_9ACTN</name>
<keyword evidence="4" id="KW-1185">Reference proteome</keyword>
<dbReference type="NCBIfam" id="NF005095">
    <property type="entry name" value="PRK06523.1"/>
    <property type="match status" value="1"/>
</dbReference>
<dbReference type="PANTHER" id="PTHR42760">
    <property type="entry name" value="SHORT-CHAIN DEHYDROGENASES/REDUCTASES FAMILY MEMBER"/>
    <property type="match status" value="1"/>
</dbReference>
<dbReference type="InterPro" id="IPR036291">
    <property type="entry name" value="NAD(P)-bd_dom_sf"/>
</dbReference>
<proteinExistence type="inferred from homology"/>
<organism evidence="3 4">
    <name type="scientific">Actinacidiphila epipremni</name>
    <dbReference type="NCBI Taxonomy" id="2053013"/>
    <lineage>
        <taxon>Bacteria</taxon>
        <taxon>Bacillati</taxon>
        <taxon>Actinomycetota</taxon>
        <taxon>Actinomycetes</taxon>
        <taxon>Kitasatosporales</taxon>
        <taxon>Streptomycetaceae</taxon>
        <taxon>Actinacidiphila</taxon>
    </lineage>
</organism>
<dbReference type="PROSITE" id="PS00061">
    <property type="entry name" value="ADH_SHORT"/>
    <property type="match status" value="1"/>
</dbReference>
<evidence type="ECO:0000313" key="4">
    <source>
        <dbReference type="Proteomes" id="UP000734511"/>
    </source>
</evidence>
<dbReference type="PRINTS" id="PR00081">
    <property type="entry name" value="GDHRDH"/>
</dbReference>